<evidence type="ECO:0000313" key="3">
    <source>
        <dbReference type="EMBL" id="KAF2712723.1"/>
    </source>
</evidence>
<keyword evidence="1" id="KW-0677">Repeat</keyword>
<evidence type="ECO:0008006" key="5">
    <source>
        <dbReference type="Google" id="ProtNLM"/>
    </source>
</evidence>
<dbReference type="InterPro" id="IPR006597">
    <property type="entry name" value="Sel1-like"/>
</dbReference>
<dbReference type="Gene3D" id="1.25.40.10">
    <property type="entry name" value="Tetratricopeptide repeat domain"/>
    <property type="match status" value="2"/>
</dbReference>
<feature type="compositionally biased region" description="Pro residues" evidence="2">
    <location>
        <begin position="299"/>
        <end position="310"/>
    </location>
</feature>
<feature type="compositionally biased region" description="Polar residues" evidence="2">
    <location>
        <begin position="1098"/>
        <end position="1111"/>
    </location>
</feature>
<feature type="region of interest" description="Disordered" evidence="2">
    <location>
        <begin position="1090"/>
        <end position="1111"/>
    </location>
</feature>
<organism evidence="3 4">
    <name type="scientific">Pleomassaria siparia CBS 279.74</name>
    <dbReference type="NCBI Taxonomy" id="1314801"/>
    <lineage>
        <taxon>Eukaryota</taxon>
        <taxon>Fungi</taxon>
        <taxon>Dikarya</taxon>
        <taxon>Ascomycota</taxon>
        <taxon>Pezizomycotina</taxon>
        <taxon>Dothideomycetes</taxon>
        <taxon>Pleosporomycetidae</taxon>
        <taxon>Pleosporales</taxon>
        <taxon>Pleomassariaceae</taxon>
        <taxon>Pleomassaria</taxon>
    </lineage>
</organism>
<dbReference type="InterPro" id="IPR011990">
    <property type="entry name" value="TPR-like_helical_dom_sf"/>
</dbReference>
<feature type="compositionally biased region" description="Polar residues" evidence="2">
    <location>
        <begin position="513"/>
        <end position="523"/>
    </location>
</feature>
<feature type="compositionally biased region" description="Polar residues" evidence="2">
    <location>
        <begin position="658"/>
        <end position="669"/>
    </location>
</feature>
<feature type="compositionally biased region" description="Low complexity" evidence="2">
    <location>
        <begin position="51"/>
        <end position="88"/>
    </location>
</feature>
<feature type="compositionally biased region" description="Low complexity" evidence="2">
    <location>
        <begin position="359"/>
        <end position="375"/>
    </location>
</feature>
<dbReference type="SUPFAM" id="SSF81901">
    <property type="entry name" value="HCP-like"/>
    <property type="match status" value="2"/>
</dbReference>
<dbReference type="AlphaFoldDB" id="A0A6G1KJC2"/>
<feature type="compositionally biased region" description="Polar residues" evidence="2">
    <location>
        <begin position="94"/>
        <end position="111"/>
    </location>
</feature>
<protein>
    <recommendedName>
        <fullName evidence="5">HCP-like protein</fullName>
    </recommendedName>
</protein>
<dbReference type="InterPro" id="IPR051726">
    <property type="entry name" value="Chitin_Synth_Reg"/>
</dbReference>
<dbReference type="SMART" id="SM00671">
    <property type="entry name" value="SEL1"/>
    <property type="match status" value="7"/>
</dbReference>
<evidence type="ECO:0000256" key="1">
    <source>
        <dbReference type="ARBA" id="ARBA00022737"/>
    </source>
</evidence>
<feature type="compositionally biased region" description="Polar residues" evidence="2">
    <location>
        <begin position="396"/>
        <end position="411"/>
    </location>
</feature>
<dbReference type="Proteomes" id="UP000799428">
    <property type="component" value="Unassembled WGS sequence"/>
</dbReference>
<accession>A0A6G1KJC2</accession>
<feature type="compositionally biased region" description="Low complexity" evidence="2">
    <location>
        <begin position="422"/>
        <end position="435"/>
    </location>
</feature>
<keyword evidence="4" id="KW-1185">Reference proteome</keyword>
<name>A0A6G1KJC2_9PLEO</name>
<feature type="compositionally biased region" description="Low complexity" evidence="2">
    <location>
        <begin position="1"/>
        <end position="30"/>
    </location>
</feature>
<gene>
    <name evidence="3" type="ORF">K504DRAFT_475016</name>
</gene>
<dbReference type="OrthoDB" id="272077at2759"/>
<dbReference type="PANTHER" id="PTHR46430">
    <property type="entry name" value="PROTEIN SKT5-RELATED"/>
    <property type="match status" value="1"/>
</dbReference>
<dbReference type="PANTHER" id="PTHR46430:SF3">
    <property type="entry name" value="ACTIVATOR OF C KINASE PROTEIN 1"/>
    <property type="match status" value="1"/>
</dbReference>
<feature type="region of interest" description="Disordered" evidence="2">
    <location>
        <begin position="1"/>
        <end position="732"/>
    </location>
</feature>
<dbReference type="EMBL" id="MU005766">
    <property type="protein sequence ID" value="KAF2712723.1"/>
    <property type="molecule type" value="Genomic_DNA"/>
</dbReference>
<reference evidence="3" key="1">
    <citation type="journal article" date="2020" name="Stud. Mycol.">
        <title>101 Dothideomycetes genomes: a test case for predicting lifestyles and emergence of pathogens.</title>
        <authorList>
            <person name="Haridas S."/>
            <person name="Albert R."/>
            <person name="Binder M."/>
            <person name="Bloem J."/>
            <person name="Labutti K."/>
            <person name="Salamov A."/>
            <person name="Andreopoulos B."/>
            <person name="Baker S."/>
            <person name="Barry K."/>
            <person name="Bills G."/>
            <person name="Bluhm B."/>
            <person name="Cannon C."/>
            <person name="Castanera R."/>
            <person name="Culley D."/>
            <person name="Daum C."/>
            <person name="Ezra D."/>
            <person name="Gonzalez J."/>
            <person name="Henrissat B."/>
            <person name="Kuo A."/>
            <person name="Liang C."/>
            <person name="Lipzen A."/>
            <person name="Lutzoni F."/>
            <person name="Magnuson J."/>
            <person name="Mondo S."/>
            <person name="Nolan M."/>
            <person name="Ohm R."/>
            <person name="Pangilinan J."/>
            <person name="Park H.-J."/>
            <person name="Ramirez L."/>
            <person name="Alfaro M."/>
            <person name="Sun H."/>
            <person name="Tritt A."/>
            <person name="Yoshinaga Y."/>
            <person name="Zwiers L.-H."/>
            <person name="Turgeon B."/>
            <person name="Goodwin S."/>
            <person name="Spatafora J."/>
            <person name="Crous P."/>
            <person name="Grigoriev I."/>
        </authorList>
    </citation>
    <scope>NUCLEOTIDE SEQUENCE</scope>
    <source>
        <strain evidence="3">CBS 279.74</strain>
    </source>
</reference>
<sequence length="1111" mass="121797">MAYQQQQYNNYQQQRQQQPQQQYYNQAPPQGRQPAGYDQQYGNEQYDEYGYDQGQYEQWDDGQYNQQQAGRGQQQYQQPPQQAGYANGNGNGQMRQPSQNRRAPPQQQYAQDQGYDERMYQQPQGRDPRARPVRPSESPQGMMPRGDSRGSGDGRMPQPQQGQAGLRPKGRDRAFMNPISPTVLPQDNPFPLFPGQKPKPRPQGDSLDEAMSLMSIGHEDDPQLQPQGPPQKRLQGPPQGQMQGRPQGPSQGAPQGRGRGGMSPPQNRGPPLGNRGAYANPDMQRQDSGHFEGNGRGQRPPPGRGPPEQRPSPGNLEGTRGPPHRPYNPNAANPSQQPFGPGTQRAMTFPQNMPGPPNGRGFPGQQQPQQWTEQGSVDGYHGPESPSYIPPRPTTAGGTQPNSYGRPQQFDQRPPMPFAPTSQQQQQQQQYQYSQDDGRVDLDNVYDDYYGGETTDRKSKASIDMPNFDAIPEPGGNHRRGFSIEGHLSPTAPAASTQGFAPPAGPDALAGNFRQQSLRSRSQPDLHGQYAQGNGVYEMAGDAPNVPALPMANGYAAPNGLPSGPRGRQAPERGMTMDDGYARGPPNQGYGPSQPQNFDPRYRQNPPMPRGYSEETTYSEPAPNTMRSAPPMVAGGPFQRPGNAATALGRMPSDPVHRSNTTPPISSNPDALPAHPVPVRAGLMQQQQQGQTQAAKPPPMRQYHTDPTPAGHANQPASSGPPQKPVSVPHPVTHDELNRLRNTWKANPSDSVTGLLLAKKLVEASTVLADEGGTADARTRNKNREKFILEAHKTVKKMVSGGSAEAMFYLADCYGQGLLGLQVDTKEAFTLYQSAAKAGHAASAYRTAVCCEMGHEEGGGTKKDPLKAVQWYRRAAALGDTPAMYKVGMILLKGLLGQQKNLGEAINMLKRAADRADEANPHALHELGLLYESQTGSERVIRDEPYAFSLFRQAAELGYKFSQFRMGQAYEYGLLGCQIDGMTSLAWYTQAAAQEEHQSELALSGWYLTGSAGILEQSDTEAYLWARKAACAEPPLPKALFAMGYFTEVGIGCPRSLEEAKRWYGRAAAYKFPKAQERLEELKKGGAKVQMKRERLSRSNQKAQEENCTVM</sequence>
<evidence type="ECO:0000313" key="4">
    <source>
        <dbReference type="Proteomes" id="UP000799428"/>
    </source>
</evidence>
<dbReference type="Pfam" id="PF08238">
    <property type="entry name" value="Sel1"/>
    <property type="match status" value="7"/>
</dbReference>
<feature type="compositionally biased region" description="Low complexity" evidence="2">
    <location>
        <begin position="223"/>
        <end position="252"/>
    </location>
</feature>
<proteinExistence type="predicted"/>
<evidence type="ECO:0000256" key="2">
    <source>
        <dbReference type="SAM" id="MobiDB-lite"/>
    </source>
</evidence>